<dbReference type="InterPro" id="IPR001962">
    <property type="entry name" value="Asn_synthase"/>
</dbReference>
<dbReference type="CDD" id="cd01991">
    <property type="entry name" value="Asn_synthase_B_C"/>
    <property type="match status" value="1"/>
</dbReference>
<feature type="binding site" evidence="6">
    <location>
        <position position="128"/>
    </location>
    <ligand>
        <name>L-glutamine</name>
        <dbReference type="ChEBI" id="CHEBI:58359"/>
    </ligand>
</feature>
<dbReference type="Gene3D" id="3.40.50.620">
    <property type="entry name" value="HUPs"/>
    <property type="match status" value="2"/>
</dbReference>
<keyword evidence="4" id="KW-0315">Glutamine amidotransferase</keyword>
<keyword evidence="2 5" id="KW-0547">Nucleotide-binding</keyword>
<organism evidence="10 11">
    <name type="scientific">Podospora aff. communis PSN243</name>
    <dbReference type="NCBI Taxonomy" id="3040156"/>
    <lineage>
        <taxon>Eukaryota</taxon>
        <taxon>Fungi</taxon>
        <taxon>Dikarya</taxon>
        <taxon>Ascomycota</taxon>
        <taxon>Pezizomycotina</taxon>
        <taxon>Sordariomycetes</taxon>
        <taxon>Sordariomycetidae</taxon>
        <taxon>Sordariales</taxon>
        <taxon>Podosporaceae</taxon>
        <taxon>Podospora</taxon>
    </lineage>
</organism>
<dbReference type="InterPro" id="IPR017932">
    <property type="entry name" value="GATase_2_dom"/>
</dbReference>
<evidence type="ECO:0000256" key="8">
    <source>
        <dbReference type="SAM" id="MobiDB-lite"/>
    </source>
</evidence>
<evidence type="ECO:0000256" key="1">
    <source>
        <dbReference type="ARBA" id="ARBA00005752"/>
    </source>
</evidence>
<sequence>MCGLTASIALDRSGPSRPTNQHPDESAEPTPQRHNAKSLEDLRTKLDKSLELIVHRGPDAKGVWVSHDGFVGLGHNRLSINDLSPQGNQPMHSENGLIHAVVNGEIYHYDAIRQTLRDSGYRFSSRSDSELVVALYQQYGAPEFLKHLRGEFAFVLYDESCGKVMAARDRFGVKPLFWTVVEGEDEARVLIASEAKAFLALDWKPEWDVGAIVDGGWEYDDRSLFRGVRKVLPGHFMELTVHGRVVHQQYWDIEYRDKREVEIRSVDEMVLGVREQLVEAVRLRLRADVPVGIYLSGGIDSSIVAGIVTHLVREEGLKLGNEDSTSRIRCFSIQFPEGSGYDESDIAERTADWLGVQIFKKRMDEETLAEYFADSAYYCEHHSVDLNSVGKFGLSTLPREHGFKVVLTGEGSDEHFGGYSFFPPDFLREADHSMPGLHLSKDAALREVLQKRARRGIMDKMSRLGYFGHEVEEPSAFQPVNNVSMFDCNRARQVPLGMFATWVRQRWQGTDCRQTASTAISPEVMQKISEKWHPLHSSQYLFCRSMLVNILLSCLGDRTEMAHSIEARPPFLDHVLSDYANGLPPSLKIVYDPEKSVSSAGQGPWWAGADATGHPFSEKWILREAGKPFITQELYGRRKHPYTAPTRWPKGGPMHNKLREICTRNAVEGLGFLDYDVVERAFEDGFGDIAETPSMRFLFCVGAWVTLSERFGVRRAVEEDFSGY</sequence>
<dbReference type="Pfam" id="PF00733">
    <property type="entry name" value="Asn_synthase"/>
    <property type="match status" value="1"/>
</dbReference>
<evidence type="ECO:0000256" key="3">
    <source>
        <dbReference type="ARBA" id="ARBA00022840"/>
    </source>
</evidence>
<dbReference type="AlphaFoldDB" id="A0AAV9GU58"/>
<evidence type="ECO:0000313" key="11">
    <source>
        <dbReference type="Proteomes" id="UP001321760"/>
    </source>
</evidence>
<dbReference type="GO" id="GO:0005524">
    <property type="term" value="F:ATP binding"/>
    <property type="evidence" value="ECO:0007669"/>
    <property type="project" value="UniProtKB-KW"/>
</dbReference>
<feature type="region of interest" description="Disordered" evidence="8">
    <location>
        <begin position="1"/>
        <end position="37"/>
    </location>
</feature>
<evidence type="ECO:0000256" key="5">
    <source>
        <dbReference type="PIRNR" id="PIRNR001589"/>
    </source>
</evidence>
<dbReference type="SUPFAM" id="SSF56235">
    <property type="entry name" value="N-terminal nucleophile aminohydrolases (Ntn hydrolases)"/>
    <property type="match status" value="1"/>
</dbReference>
<comment type="similarity">
    <text evidence="1">Belongs to the asparagine synthetase family.</text>
</comment>
<dbReference type="EMBL" id="MU865928">
    <property type="protein sequence ID" value="KAK4451542.1"/>
    <property type="molecule type" value="Genomic_DNA"/>
</dbReference>
<dbReference type="PANTHER" id="PTHR43284:SF1">
    <property type="entry name" value="ASPARAGINE SYNTHETASE"/>
    <property type="match status" value="1"/>
</dbReference>
<evidence type="ECO:0000256" key="2">
    <source>
        <dbReference type="ARBA" id="ARBA00022741"/>
    </source>
</evidence>
<dbReference type="Gene3D" id="3.60.20.10">
    <property type="entry name" value="Glutamine Phosphoribosylpyrophosphate, subunit 1, domain 1"/>
    <property type="match status" value="1"/>
</dbReference>
<feature type="site" description="Important for beta-aspartyl-AMP intermediate formation" evidence="7">
    <location>
        <position position="410"/>
    </location>
</feature>
<dbReference type="InterPro" id="IPR014729">
    <property type="entry name" value="Rossmann-like_a/b/a_fold"/>
</dbReference>
<dbReference type="GO" id="GO:0006529">
    <property type="term" value="P:asparagine biosynthetic process"/>
    <property type="evidence" value="ECO:0007669"/>
    <property type="project" value="InterPro"/>
</dbReference>
<dbReference type="SUPFAM" id="SSF52402">
    <property type="entry name" value="Adenine nucleotide alpha hydrolases-like"/>
    <property type="match status" value="1"/>
</dbReference>
<reference evidence="10" key="1">
    <citation type="journal article" date="2023" name="Mol. Phylogenet. Evol.">
        <title>Genome-scale phylogeny and comparative genomics of the fungal order Sordariales.</title>
        <authorList>
            <person name="Hensen N."/>
            <person name="Bonometti L."/>
            <person name="Westerberg I."/>
            <person name="Brannstrom I.O."/>
            <person name="Guillou S."/>
            <person name="Cros-Aarteil S."/>
            <person name="Calhoun S."/>
            <person name="Haridas S."/>
            <person name="Kuo A."/>
            <person name="Mondo S."/>
            <person name="Pangilinan J."/>
            <person name="Riley R."/>
            <person name="LaButti K."/>
            <person name="Andreopoulos B."/>
            <person name="Lipzen A."/>
            <person name="Chen C."/>
            <person name="Yan M."/>
            <person name="Daum C."/>
            <person name="Ng V."/>
            <person name="Clum A."/>
            <person name="Steindorff A."/>
            <person name="Ohm R.A."/>
            <person name="Martin F."/>
            <person name="Silar P."/>
            <person name="Natvig D.O."/>
            <person name="Lalanne C."/>
            <person name="Gautier V."/>
            <person name="Ament-Velasquez S.L."/>
            <person name="Kruys A."/>
            <person name="Hutchinson M.I."/>
            <person name="Powell A.J."/>
            <person name="Barry K."/>
            <person name="Miller A.N."/>
            <person name="Grigoriev I.V."/>
            <person name="Debuchy R."/>
            <person name="Gladieux P."/>
            <person name="Hiltunen Thoren M."/>
            <person name="Johannesson H."/>
        </authorList>
    </citation>
    <scope>NUCLEOTIDE SEQUENCE</scope>
    <source>
        <strain evidence="10">PSN243</strain>
    </source>
</reference>
<dbReference type="PANTHER" id="PTHR43284">
    <property type="entry name" value="ASPARAGINE SYNTHETASE (GLUTAMINE-HYDROLYZING)"/>
    <property type="match status" value="1"/>
</dbReference>
<dbReference type="InterPro" id="IPR051786">
    <property type="entry name" value="ASN_synthetase/amidase"/>
</dbReference>
<dbReference type="NCBIfam" id="TIGR01536">
    <property type="entry name" value="asn_synth_AEB"/>
    <property type="match status" value="1"/>
</dbReference>
<dbReference type="InterPro" id="IPR006426">
    <property type="entry name" value="Asn_synth_AEB"/>
</dbReference>
<keyword evidence="3 5" id="KW-0067">ATP-binding</keyword>
<dbReference type="InterPro" id="IPR029055">
    <property type="entry name" value="Ntn_hydrolases_N"/>
</dbReference>
<evidence type="ECO:0000256" key="7">
    <source>
        <dbReference type="PIRSR" id="PIRSR001589-3"/>
    </source>
</evidence>
<evidence type="ECO:0000256" key="6">
    <source>
        <dbReference type="PIRSR" id="PIRSR001589-2"/>
    </source>
</evidence>
<comment type="caution">
    <text evidence="10">The sequence shown here is derived from an EMBL/GenBank/DDBJ whole genome shotgun (WGS) entry which is preliminary data.</text>
</comment>
<feature type="binding site" evidence="6">
    <location>
        <position position="333"/>
    </location>
    <ligand>
        <name>ATP</name>
        <dbReference type="ChEBI" id="CHEBI:30616"/>
    </ligand>
</feature>
<proteinExistence type="inferred from homology"/>
<evidence type="ECO:0000256" key="4">
    <source>
        <dbReference type="ARBA" id="ARBA00022962"/>
    </source>
</evidence>
<reference evidence="10" key="2">
    <citation type="submission" date="2023-05" db="EMBL/GenBank/DDBJ databases">
        <authorList>
            <consortium name="Lawrence Berkeley National Laboratory"/>
            <person name="Steindorff A."/>
            <person name="Hensen N."/>
            <person name="Bonometti L."/>
            <person name="Westerberg I."/>
            <person name="Brannstrom I.O."/>
            <person name="Guillou S."/>
            <person name="Cros-Aarteil S."/>
            <person name="Calhoun S."/>
            <person name="Haridas S."/>
            <person name="Kuo A."/>
            <person name="Mondo S."/>
            <person name="Pangilinan J."/>
            <person name="Riley R."/>
            <person name="Labutti K."/>
            <person name="Andreopoulos B."/>
            <person name="Lipzen A."/>
            <person name="Chen C."/>
            <person name="Yanf M."/>
            <person name="Daum C."/>
            <person name="Ng V."/>
            <person name="Clum A."/>
            <person name="Ohm R."/>
            <person name="Martin F."/>
            <person name="Silar P."/>
            <person name="Natvig D."/>
            <person name="Lalanne C."/>
            <person name="Gautier V."/>
            <person name="Ament-Velasquez S.L."/>
            <person name="Kruys A."/>
            <person name="Hutchinson M.I."/>
            <person name="Powell A.J."/>
            <person name="Barry K."/>
            <person name="Miller A.N."/>
            <person name="Grigoriev I.V."/>
            <person name="Debuchy R."/>
            <person name="Gladieux P."/>
            <person name="Thoren M.H."/>
            <person name="Johannesson H."/>
        </authorList>
    </citation>
    <scope>NUCLEOTIDE SEQUENCE</scope>
    <source>
        <strain evidence="10">PSN243</strain>
    </source>
</reference>
<dbReference type="CDD" id="cd00712">
    <property type="entry name" value="AsnB"/>
    <property type="match status" value="1"/>
</dbReference>
<name>A0AAV9GU58_9PEZI</name>
<dbReference type="PROSITE" id="PS51278">
    <property type="entry name" value="GATASE_TYPE_2"/>
    <property type="match status" value="1"/>
</dbReference>
<protein>
    <recommendedName>
        <fullName evidence="9">Glutamine amidotransferase type-2 domain-containing protein</fullName>
    </recommendedName>
</protein>
<accession>A0AAV9GU58</accession>
<dbReference type="Pfam" id="PF13537">
    <property type="entry name" value="GATase_7"/>
    <property type="match status" value="1"/>
</dbReference>
<keyword evidence="11" id="KW-1185">Reference proteome</keyword>
<dbReference type="PIRSF" id="PIRSF001589">
    <property type="entry name" value="Asn_synthetase_glu-h"/>
    <property type="match status" value="1"/>
</dbReference>
<feature type="domain" description="Glutamine amidotransferase type-2" evidence="9">
    <location>
        <begin position="2"/>
        <end position="242"/>
    </location>
</feature>
<dbReference type="InterPro" id="IPR033738">
    <property type="entry name" value="AsnB_N"/>
</dbReference>
<evidence type="ECO:0000259" key="9">
    <source>
        <dbReference type="PROSITE" id="PS51278"/>
    </source>
</evidence>
<evidence type="ECO:0000313" key="10">
    <source>
        <dbReference type="EMBL" id="KAK4451542.1"/>
    </source>
</evidence>
<dbReference type="GO" id="GO:0005829">
    <property type="term" value="C:cytosol"/>
    <property type="evidence" value="ECO:0007669"/>
    <property type="project" value="TreeGrafter"/>
</dbReference>
<dbReference type="Proteomes" id="UP001321760">
    <property type="component" value="Unassembled WGS sequence"/>
</dbReference>
<gene>
    <name evidence="10" type="ORF">QBC34DRAFT_447718</name>
</gene>
<dbReference type="GO" id="GO:0004066">
    <property type="term" value="F:asparagine synthase (glutamine-hydrolyzing) activity"/>
    <property type="evidence" value="ECO:0007669"/>
    <property type="project" value="InterPro"/>
</dbReference>